<dbReference type="Proteomes" id="UP001497516">
    <property type="component" value="Chromosome 6"/>
</dbReference>
<evidence type="ECO:0000313" key="2">
    <source>
        <dbReference type="EMBL" id="CAL1396545.1"/>
    </source>
</evidence>
<evidence type="ECO:0000313" key="3">
    <source>
        <dbReference type="Proteomes" id="UP001497516"/>
    </source>
</evidence>
<proteinExistence type="predicted"/>
<protein>
    <submittedName>
        <fullName evidence="2">Uncharacterized protein</fullName>
    </submittedName>
</protein>
<dbReference type="AlphaFoldDB" id="A0AAV2FGH2"/>
<feature type="compositionally biased region" description="Polar residues" evidence="1">
    <location>
        <begin position="55"/>
        <end position="65"/>
    </location>
</feature>
<sequence length="101" mass="10893">MQRAPLSAVEAASMISAFLSSLSLEPEGKFRSCGSFTCCWLHEPANPDSDLFSETPHQQTLASSKTLDRRGGGSGLEGGVTAHSWMWEKELKLVGCNETCT</sequence>
<feature type="region of interest" description="Disordered" evidence="1">
    <location>
        <begin position="53"/>
        <end position="75"/>
    </location>
</feature>
<name>A0AAV2FGH2_9ROSI</name>
<evidence type="ECO:0000256" key="1">
    <source>
        <dbReference type="SAM" id="MobiDB-lite"/>
    </source>
</evidence>
<dbReference type="EMBL" id="OZ034819">
    <property type="protein sequence ID" value="CAL1396545.1"/>
    <property type="molecule type" value="Genomic_DNA"/>
</dbReference>
<accession>A0AAV2FGH2</accession>
<reference evidence="2 3" key="1">
    <citation type="submission" date="2024-04" db="EMBL/GenBank/DDBJ databases">
        <authorList>
            <person name="Fracassetti M."/>
        </authorList>
    </citation>
    <scope>NUCLEOTIDE SEQUENCE [LARGE SCALE GENOMIC DNA]</scope>
</reference>
<organism evidence="2 3">
    <name type="scientific">Linum trigynum</name>
    <dbReference type="NCBI Taxonomy" id="586398"/>
    <lineage>
        <taxon>Eukaryota</taxon>
        <taxon>Viridiplantae</taxon>
        <taxon>Streptophyta</taxon>
        <taxon>Embryophyta</taxon>
        <taxon>Tracheophyta</taxon>
        <taxon>Spermatophyta</taxon>
        <taxon>Magnoliopsida</taxon>
        <taxon>eudicotyledons</taxon>
        <taxon>Gunneridae</taxon>
        <taxon>Pentapetalae</taxon>
        <taxon>rosids</taxon>
        <taxon>fabids</taxon>
        <taxon>Malpighiales</taxon>
        <taxon>Linaceae</taxon>
        <taxon>Linum</taxon>
    </lineage>
</organism>
<keyword evidence="3" id="KW-1185">Reference proteome</keyword>
<gene>
    <name evidence="2" type="ORF">LTRI10_LOCUS36904</name>
</gene>